<dbReference type="AlphaFoldDB" id="A0A0N5B9T1"/>
<sequence length="168" mass="19416">MNRLITVIFVVNHERVWNRKRNSIICTALIMAPLPYFIYMLADSNIVTWYSLSTSDNKIIRLHYNYITNYLTAMVDFLCCILSAIICLIIYIYIFYKLCKKKDIKAKKGITVIANITNIKVGNSELKLLVISILLFMTLLLNAIIQGITFYGQTINDTNLINHLNTIR</sequence>
<dbReference type="WBParaSite" id="SPAL_0000280100.1">
    <property type="protein sequence ID" value="SPAL_0000280100.1"/>
    <property type="gene ID" value="SPAL_0000280100"/>
</dbReference>
<evidence type="ECO:0000256" key="1">
    <source>
        <dbReference type="SAM" id="Phobius"/>
    </source>
</evidence>
<dbReference type="Proteomes" id="UP000046392">
    <property type="component" value="Unplaced"/>
</dbReference>
<dbReference type="InterPro" id="IPR051119">
    <property type="entry name" value="Nematode_SR-like"/>
</dbReference>
<accession>A0A0N5B9T1</accession>
<name>A0A0N5B9T1_STREA</name>
<feature type="transmembrane region" description="Helical" evidence="1">
    <location>
        <begin position="128"/>
        <end position="151"/>
    </location>
</feature>
<evidence type="ECO:0000313" key="2">
    <source>
        <dbReference type="Proteomes" id="UP000046392"/>
    </source>
</evidence>
<dbReference type="Gene3D" id="1.20.1070.10">
    <property type="entry name" value="Rhodopsin 7-helix transmembrane proteins"/>
    <property type="match status" value="1"/>
</dbReference>
<keyword evidence="1" id="KW-0472">Membrane</keyword>
<dbReference type="PANTHER" id="PTHR31627:SF42">
    <property type="entry name" value="G_PROTEIN_RECEP_F1_2 DOMAIN-CONTAINING PROTEIN-RELATED"/>
    <property type="match status" value="1"/>
</dbReference>
<proteinExistence type="predicted"/>
<keyword evidence="2" id="KW-1185">Reference proteome</keyword>
<keyword evidence="1" id="KW-0812">Transmembrane</keyword>
<evidence type="ECO:0000313" key="3">
    <source>
        <dbReference type="WBParaSite" id="SPAL_0000280100.1"/>
    </source>
</evidence>
<keyword evidence="1" id="KW-1133">Transmembrane helix</keyword>
<dbReference type="PANTHER" id="PTHR31627">
    <property type="entry name" value="SERPENTINE RECEPTOR CLASS GAMMA-RELATED"/>
    <property type="match status" value="1"/>
</dbReference>
<feature type="transmembrane region" description="Helical" evidence="1">
    <location>
        <begin position="24"/>
        <end position="42"/>
    </location>
</feature>
<feature type="transmembrane region" description="Helical" evidence="1">
    <location>
        <begin position="70"/>
        <end position="96"/>
    </location>
</feature>
<protein>
    <submittedName>
        <fullName evidence="3">G_PROTEIN_RECEP_F1_2 domain-containing protein</fullName>
    </submittedName>
</protein>
<reference evidence="3" key="1">
    <citation type="submission" date="2017-02" db="UniProtKB">
        <authorList>
            <consortium name="WormBaseParasite"/>
        </authorList>
    </citation>
    <scope>IDENTIFICATION</scope>
</reference>
<organism evidence="2 3">
    <name type="scientific">Strongyloides papillosus</name>
    <name type="common">Intestinal threadworm</name>
    <dbReference type="NCBI Taxonomy" id="174720"/>
    <lineage>
        <taxon>Eukaryota</taxon>
        <taxon>Metazoa</taxon>
        <taxon>Ecdysozoa</taxon>
        <taxon>Nematoda</taxon>
        <taxon>Chromadorea</taxon>
        <taxon>Rhabditida</taxon>
        <taxon>Tylenchina</taxon>
        <taxon>Panagrolaimomorpha</taxon>
        <taxon>Strongyloidoidea</taxon>
        <taxon>Strongyloididae</taxon>
        <taxon>Strongyloides</taxon>
    </lineage>
</organism>